<dbReference type="Proteomes" id="UP001433508">
    <property type="component" value="Unassembled WGS sequence"/>
</dbReference>
<evidence type="ECO:0000313" key="2">
    <source>
        <dbReference type="Proteomes" id="UP001433508"/>
    </source>
</evidence>
<accession>A0ACC3T9A8</accession>
<organism evidence="1 2">
    <name type="scientific">Lipomyces kononenkoae</name>
    <name type="common">Yeast</name>
    <dbReference type="NCBI Taxonomy" id="34357"/>
    <lineage>
        <taxon>Eukaryota</taxon>
        <taxon>Fungi</taxon>
        <taxon>Dikarya</taxon>
        <taxon>Ascomycota</taxon>
        <taxon>Saccharomycotina</taxon>
        <taxon>Lipomycetes</taxon>
        <taxon>Lipomycetales</taxon>
        <taxon>Lipomycetaceae</taxon>
        <taxon>Lipomyces</taxon>
    </lineage>
</organism>
<proteinExistence type="predicted"/>
<sequence>MKLDHIAENVLIALGRHPTKEPLNQSFVPLGVAGYITKRMNLKRLPEKMDWDSYDPPRTYPRMRRDAGENVNNGAVLETSGSPESVNHSVVVADTPEILDKQSHQEAEKLIQSASETNHGEPMEGVEAASDTGRGIESIQDSQGIEYARIVAPHQMDTDPPICAPETAATRDTEPRSGQMTQSDEGKALGTLNNKEGTNAPESSAITGSLVSSSKQSLPHNVVPSVKSNFQELKEPLETSQATLRVESTKDITTLQSLVGDHLPVTLESTSIVSTSNSLQTPPQISSGATAVATTTIDLDDSIPQVPLVKEIVQSDQVDKVPIQFPTMVRRPTREMMEPSEPARATSQPNRSITPALSSQNKSLVTPDKLVLTKDHRRGPVNGVLSESDSRYKVYNCGWHCIRAGRRDVCAQLHNVNALKAHVFMKHRNGSDVNGYRCLWDNCHNENNENLRFDSIRDFDQHMLDKHIQPIEATFGSGPSVDEELKKWPEALARNSSSLLTPLAIPMSELRANARKKQLNRGTANARAKLPRQLKETIKSLKTYGAGWSPEVDGQVDTEVPSRTDSEADDVANVPRGNLGLYYSYVP</sequence>
<keyword evidence="2" id="KW-1185">Reference proteome</keyword>
<protein>
    <submittedName>
        <fullName evidence="1">Uncharacterized protein</fullName>
    </submittedName>
</protein>
<dbReference type="EMBL" id="MU971339">
    <property type="protein sequence ID" value="KAK9240526.1"/>
    <property type="molecule type" value="Genomic_DNA"/>
</dbReference>
<gene>
    <name evidence="1" type="ORF">V1525DRAFT_336652</name>
</gene>
<reference evidence="2" key="1">
    <citation type="journal article" date="2024" name="Front. Bioeng. Biotechnol.">
        <title>Genome-scale model development and genomic sequencing of the oleaginous clade Lipomyces.</title>
        <authorList>
            <person name="Czajka J.J."/>
            <person name="Han Y."/>
            <person name="Kim J."/>
            <person name="Mondo S.J."/>
            <person name="Hofstad B.A."/>
            <person name="Robles A."/>
            <person name="Haridas S."/>
            <person name="Riley R."/>
            <person name="LaButti K."/>
            <person name="Pangilinan J."/>
            <person name="Andreopoulos W."/>
            <person name="Lipzen A."/>
            <person name="Yan J."/>
            <person name="Wang M."/>
            <person name="Ng V."/>
            <person name="Grigoriev I.V."/>
            <person name="Spatafora J.W."/>
            <person name="Magnuson J.K."/>
            <person name="Baker S.E."/>
            <person name="Pomraning K.R."/>
        </authorList>
    </citation>
    <scope>NUCLEOTIDE SEQUENCE [LARGE SCALE GENOMIC DNA]</scope>
    <source>
        <strain evidence="2">CBS 7786</strain>
    </source>
</reference>
<evidence type="ECO:0000313" key="1">
    <source>
        <dbReference type="EMBL" id="KAK9240526.1"/>
    </source>
</evidence>
<name>A0ACC3T9A8_LIPKO</name>
<comment type="caution">
    <text evidence="1">The sequence shown here is derived from an EMBL/GenBank/DDBJ whole genome shotgun (WGS) entry which is preliminary data.</text>
</comment>